<dbReference type="AlphaFoldDB" id="A0A7Z8KMZ4"/>
<dbReference type="RefSeq" id="WP_154810885.1">
    <property type="nucleotide sequence ID" value="NZ_VIAQ01000020.1"/>
</dbReference>
<gene>
    <name evidence="1" type="ORF">FKV42_13695</name>
</gene>
<evidence type="ECO:0000313" key="1">
    <source>
        <dbReference type="EMBL" id="TQD23569.1"/>
    </source>
</evidence>
<dbReference type="EMBL" id="VIAQ01000020">
    <property type="protein sequence ID" value="TQD23569.1"/>
    <property type="molecule type" value="Genomic_DNA"/>
</dbReference>
<sequence length="76" mass="8944">MVKITEAYNKTPENFMKYVTISNNELVIQGEDVIIRLSEILHIENKFGHMRYYTSNGNVTLSDDSKMDKKIFVELW</sequence>
<dbReference type="Proteomes" id="UP000319335">
    <property type="component" value="Unassembled WGS sequence"/>
</dbReference>
<evidence type="ECO:0000313" key="2">
    <source>
        <dbReference type="Proteomes" id="UP000319335"/>
    </source>
</evidence>
<comment type="caution">
    <text evidence="1">The sequence shown here is derived from an EMBL/GenBank/DDBJ whole genome shotgun (WGS) entry which is preliminary data.</text>
</comment>
<proteinExistence type="predicted"/>
<accession>A0A7Z8KMZ4</accession>
<protein>
    <submittedName>
        <fullName evidence="1">Uncharacterized protein</fullName>
    </submittedName>
</protein>
<reference evidence="1 2" key="1">
    <citation type="submission" date="2019-06" db="EMBL/GenBank/DDBJ databases">
        <title>Draft genome sequence of Methanolobus vulcani B1d.</title>
        <authorList>
            <person name="Creighbaum A.J."/>
            <person name="Ticak T."/>
            <person name="Hariraju D."/>
            <person name="Arivett B.A."/>
            <person name="Ferguson D.J.Jr."/>
        </authorList>
    </citation>
    <scope>NUCLEOTIDE SEQUENCE [LARGE SCALE GENOMIC DNA]</scope>
    <source>
        <strain evidence="1 2">B1d</strain>
    </source>
</reference>
<name>A0A7Z8KMZ4_9EURY</name>
<keyword evidence="2" id="KW-1185">Reference proteome</keyword>
<organism evidence="1 2">
    <name type="scientific">Methanolobus vulcani</name>
    <dbReference type="NCBI Taxonomy" id="38026"/>
    <lineage>
        <taxon>Archaea</taxon>
        <taxon>Methanobacteriati</taxon>
        <taxon>Methanobacteriota</taxon>
        <taxon>Stenosarchaea group</taxon>
        <taxon>Methanomicrobia</taxon>
        <taxon>Methanosarcinales</taxon>
        <taxon>Methanosarcinaceae</taxon>
        <taxon>Methanolobus</taxon>
    </lineage>
</organism>
<dbReference type="OrthoDB" id="373273at2157"/>